<dbReference type="SUPFAM" id="SSF51445">
    <property type="entry name" value="(Trans)glycosidases"/>
    <property type="match status" value="1"/>
</dbReference>
<dbReference type="Pfam" id="PF00704">
    <property type="entry name" value="Glyco_hydro_18"/>
    <property type="match status" value="2"/>
</dbReference>
<dbReference type="GO" id="GO:0005975">
    <property type="term" value="P:carbohydrate metabolic process"/>
    <property type="evidence" value="ECO:0007669"/>
    <property type="project" value="InterPro"/>
</dbReference>
<keyword evidence="1 3" id="KW-0378">Hydrolase</keyword>
<dbReference type="EMBL" id="BMAO01033643">
    <property type="protein sequence ID" value="GFQ90858.1"/>
    <property type="molecule type" value="Genomic_DNA"/>
</dbReference>
<protein>
    <submittedName>
        <fullName evidence="6">Acidic mammalian chitinase</fullName>
    </submittedName>
</protein>
<evidence type="ECO:0000259" key="5">
    <source>
        <dbReference type="PROSITE" id="PS51910"/>
    </source>
</evidence>
<evidence type="ECO:0000313" key="6">
    <source>
        <dbReference type="EMBL" id="GFQ90858.1"/>
    </source>
</evidence>
<dbReference type="InterPro" id="IPR017853">
    <property type="entry name" value="GH"/>
</dbReference>
<dbReference type="GO" id="GO:0008061">
    <property type="term" value="F:chitin binding"/>
    <property type="evidence" value="ECO:0007669"/>
    <property type="project" value="TreeGrafter"/>
</dbReference>
<dbReference type="PROSITE" id="PS01095">
    <property type="entry name" value="GH18_1"/>
    <property type="match status" value="1"/>
</dbReference>
<comment type="caution">
    <text evidence="6">The sequence shown here is derived from an EMBL/GenBank/DDBJ whole genome shotgun (WGS) entry which is preliminary data.</text>
</comment>
<evidence type="ECO:0000256" key="4">
    <source>
        <dbReference type="RuleBase" id="RU004453"/>
    </source>
</evidence>
<proteinExistence type="inferred from homology"/>
<dbReference type="PROSITE" id="PS51910">
    <property type="entry name" value="GH18_2"/>
    <property type="match status" value="1"/>
</dbReference>
<evidence type="ECO:0000256" key="3">
    <source>
        <dbReference type="RuleBase" id="RU000489"/>
    </source>
</evidence>
<feature type="non-terminal residue" evidence="6">
    <location>
        <position position="1"/>
    </location>
</feature>
<dbReference type="PANTHER" id="PTHR11177">
    <property type="entry name" value="CHITINASE"/>
    <property type="match status" value="1"/>
</dbReference>
<dbReference type="AlphaFoldDB" id="A0A8X6L214"/>
<evidence type="ECO:0000256" key="2">
    <source>
        <dbReference type="ARBA" id="ARBA00023295"/>
    </source>
</evidence>
<dbReference type="InterPro" id="IPR001223">
    <property type="entry name" value="Glyco_hydro18_cat"/>
</dbReference>
<organism evidence="6 7">
    <name type="scientific">Trichonephila clavata</name>
    <name type="common">Joro spider</name>
    <name type="synonym">Nephila clavata</name>
    <dbReference type="NCBI Taxonomy" id="2740835"/>
    <lineage>
        <taxon>Eukaryota</taxon>
        <taxon>Metazoa</taxon>
        <taxon>Ecdysozoa</taxon>
        <taxon>Arthropoda</taxon>
        <taxon>Chelicerata</taxon>
        <taxon>Arachnida</taxon>
        <taxon>Araneae</taxon>
        <taxon>Araneomorphae</taxon>
        <taxon>Entelegynae</taxon>
        <taxon>Araneoidea</taxon>
        <taxon>Nephilidae</taxon>
        <taxon>Trichonephila</taxon>
    </lineage>
</organism>
<keyword evidence="2 3" id="KW-0326">Glycosidase</keyword>
<feature type="domain" description="GH18" evidence="5">
    <location>
        <begin position="20"/>
        <end position="228"/>
    </location>
</feature>
<dbReference type="Gene3D" id="3.20.20.80">
    <property type="entry name" value="Glycosidases"/>
    <property type="match status" value="2"/>
</dbReference>
<gene>
    <name evidence="6" type="primary">CHIA_0</name>
    <name evidence="6" type="ORF">TNCT_461721</name>
</gene>
<comment type="similarity">
    <text evidence="4">Belongs to the glycosyl hydrolase 18 family.</text>
</comment>
<sequence length="228" mass="26744">MRFIYINSFFFPAEEKATSQQIVCYYRIEKNDTRRLQPEDIDPNLCTHLIVGYTEVRYDFMLPKTIYDLDAFNRTVALKKKNAKMKIMLSIGEKSKGGFSHMVATSNGREKYEAENIFSVIEQYNSYKKPKNRKKNLGKSYENIHGNESKFIFSLLHFLDKYKFDGVDFDWEFPAWNGANPLDRFYFILLLKELRFVIEQAKRNFLVSCAVAAHVAIIDTSYDIPEMA</sequence>
<dbReference type="GO" id="GO:0005576">
    <property type="term" value="C:extracellular region"/>
    <property type="evidence" value="ECO:0007669"/>
    <property type="project" value="TreeGrafter"/>
</dbReference>
<keyword evidence="7" id="KW-1185">Reference proteome</keyword>
<name>A0A8X6L214_TRICU</name>
<dbReference type="GO" id="GO:0004568">
    <property type="term" value="F:chitinase activity"/>
    <property type="evidence" value="ECO:0007669"/>
    <property type="project" value="UniProtKB-ARBA"/>
</dbReference>
<dbReference type="InterPro" id="IPR050314">
    <property type="entry name" value="Glycosyl_Hydrlase_18"/>
</dbReference>
<dbReference type="PANTHER" id="PTHR11177:SF390">
    <property type="entry name" value="CHITINASE 11"/>
    <property type="match status" value="1"/>
</dbReference>
<evidence type="ECO:0000313" key="7">
    <source>
        <dbReference type="Proteomes" id="UP000887116"/>
    </source>
</evidence>
<reference evidence="6" key="1">
    <citation type="submission" date="2020-07" db="EMBL/GenBank/DDBJ databases">
        <title>Multicomponent nature underlies the extraordinary mechanical properties of spider dragline silk.</title>
        <authorList>
            <person name="Kono N."/>
            <person name="Nakamura H."/>
            <person name="Mori M."/>
            <person name="Yoshida Y."/>
            <person name="Ohtoshi R."/>
            <person name="Malay A.D."/>
            <person name="Moran D.A.P."/>
            <person name="Tomita M."/>
            <person name="Numata K."/>
            <person name="Arakawa K."/>
        </authorList>
    </citation>
    <scope>NUCLEOTIDE SEQUENCE</scope>
</reference>
<accession>A0A8X6L214</accession>
<dbReference type="GO" id="GO:0006032">
    <property type="term" value="P:chitin catabolic process"/>
    <property type="evidence" value="ECO:0007669"/>
    <property type="project" value="UniProtKB-ARBA"/>
</dbReference>
<dbReference type="InterPro" id="IPR001579">
    <property type="entry name" value="Glyco_hydro_18_chit_AS"/>
</dbReference>
<evidence type="ECO:0000256" key="1">
    <source>
        <dbReference type="ARBA" id="ARBA00022801"/>
    </source>
</evidence>
<dbReference type="Proteomes" id="UP000887116">
    <property type="component" value="Unassembled WGS sequence"/>
</dbReference>
<dbReference type="OrthoDB" id="6415363at2759"/>